<proteinExistence type="predicted"/>
<dbReference type="AlphaFoldDB" id="A0A1I7U509"/>
<sequence>MPEEEEAPLVHAIVEFTNAECVMKLLQVLCPRAYDYVDIIATPFHSLTAIDDRCLPIVSPYNTHCIPDVQGMERIAQILMNEVRIGTRIPLNFRALEALIKRMEALFTGNEPFKTMVDRQEVHDLMKEATELMGKYNGKVTNPPAHFSNLSSYREKMDAFLIEYPQFGYVSSRWRTIECPIPPDYKRKTPPGEPEVDLILGLIWKKEPKKQ</sequence>
<dbReference type="Proteomes" id="UP000095282">
    <property type="component" value="Unplaced"/>
</dbReference>
<dbReference type="eggNOG" id="ENOG502QUX8">
    <property type="taxonomic scope" value="Eukaryota"/>
</dbReference>
<reference evidence="2" key="1">
    <citation type="submission" date="2016-11" db="UniProtKB">
        <authorList>
            <consortium name="WormBaseParasite"/>
        </authorList>
    </citation>
    <scope>IDENTIFICATION</scope>
</reference>
<protein>
    <submittedName>
        <fullName evidence="2">ANK_REP_REGION domain-containing protein</fullName>
    </submittedName>
</protein>
<evidence type="ECO:0000313" key="1">
    <source>
        <dbReference type="Proteomes" id="UP000095282"/>
    </source>
</evidence>
<keyword evidence="1" id="KW-1185">Reference proteome</keyword>
<accession>A0A1I7U509</accession>
<evidence type="ECO:0000313" key="2">
    <source>
        <dbReference type="WBParaSite" id="Csp11.Scaffold629.g14917.t1"/>
    </source>
</evidence>
<dbReference type="WBParaSite" id="Csp11.Scaffold629.g14917.t1">
    <property type="protein sequence ID" value="Csp11.Scaffold629.g14917.t1"/>
    <property type="gene ID" value="Csp11.Scaffold629.g14917"/>
</dbReference>
<organism evidence="1 2">
    <name type="scientific">Caenorhabditis tropicalis</name>
    <dbReference type="NCBI Taxonomy" id="1561998"/>
    <lineage>
        <taxon>Eukaryota</taxon>
        <taxon>Metazoa</taxon>
        <taxon>Ecdysozoa</taxon>
        <taxon>Nematoda</taxon>
        <taxon>Chromadorea</taxon>
        <taxon>Rhabditida</taxon>
        <taxon>Rhabditina</taxon>
        <taxon>Rhabditomorpha</taxon>
        <taxon>Rhabditoidea</taxon>
        <taxon>Rhabditidae</taxon>
        <taxon>Peloderinae</taxon>
        <taxon>Caenorhabditis</taxon>
    </lineage>
</organism>
<name>A0A1I7U509_9PELO</name>